<evidence type="ECO:0000313" key="2">
    <source>
        <dbReference type="Proteomes" id="UP001054837"/>
    </source>
</evidence>
<dbReference type="EMBL" id="BPLQ01014396">
    <property type="protein sequence ID" value="GIY79416.1"/>
    <property type="molecule type" value="Genomic_DNA"/>
</dbReference>
<gene>
    <name evidence="1" type="ORF">CDAR_567701</name>
</gene>
<name>A0AAV4W9D6_9ARAC</name>
<proteinExistence type="predicted"/>
<keyword evidence="2" id="KW-1185">Reference proteome</keyword>
<accession>A0AAV4W9D6</accession>
<reference evidence="1 2" key="1">
    <citation type="submission" date="2021-06" db="EMBL/GenBank/DDBJ databases">
        <title>Caerostris darwini draft genome.</title>
        <authorList>
            <person name="Kono N."/>
            <person name="Arakawa K."/>
        </authorList>
    </citation>
    <scope>NUCLEOTIDE SEQUENCE [LARGE SCALE GENOMIC DNA]</scope>
</reference>
<dbReference type="AlphaFoldDB" id="A0AAV4W9D6"/>
<sequence length="90" mass="10723">MDDTTDTDCKAKGKYNFHIFFVIDSSGKRVGGQASIHHWELDVLFKRIPHYLRLVTQLTSRRLMEHFPEAPSNLRRKFSCDFRRLLRKQD</sequence>
<organism evidence="1 2">
    <name type="scientific">Caerostris darwini</name>
    <dbReference type="NCBI Taxonomy" id="1538125"/>
    <lineage>
        <taxon>Eukaryota</taxon>
        <taxon>Metazoa</taxon>
        <taxon>Ecdysozoa</taxon>
        <taxon>Arthropoda</taxon>
        <taxon>Chelicerata</taxon>
        <taxon>Arachnida</taxon>
        <taxon>Araneae</taxon>
        <taxon>Araneomorphae</taxon>
        <taxon>Entelegynae</taxon>
        <taxon>Araneoidea</taxon>
        <taxon>Araneidae</taxon>
        <taxon>Caerostris</taxon>
    </lineage>
</organism>
<protein>
    <submittedName>
        <fullName evidence="1">Uncharacterized protein</fullName>
    </submittedName>
</protein>
<dbReference type="Proteomes" id="UP001054837">
    <property type="component" value="Unassembled WGS sequence"/>
</dbReference>
<comment type="caution">
    <text evidence="1">The sequence shown here is derived from an EMBL/GenBank/DDBJ whole genome shotgun (WGS) entry which is preliminary data.</text>
</comment>
<evidence type="ECO:0000313" key="1">
    <source>
        <dbReference type="EMBL" id="GIY79416.1"/>
    </source>
</evidence>